<evidence type="ECO:0000313" key="4">
    <source>
        <dbReference type="EMBL" id="CAG9711501.1"/>
    </source>
</evidence>
<dbReference type="EMBL" id="CAKJVE010000004">
    <property type="protein sequence ID" value="CAG9711501.1"/>
    <property type="molecule type" value="Genomic_DNA"/>
</dbReference>
<dbReference type="EMBL" id="CAMTCP010000033">
    <property type="protein sequence ID" value="CAI3542180.1"/>
    <property type="molecule type" value="Genomic_DNA"/>
</dbReference>
<dbReference type="EMBL" id="CAKJVE010000004">
    <property type="protein sequence ID" value="CAG9703941.1"/>
    <property type="molecule type" value="Genomic_DNA"/>
</dbReference>
<dbReference type="EMBL" id="CAMTCP010000033">
    <property type="protein sequence ID" value="CAI3542033.1"/>
    <property type="molecule type" value="Genomic_DNA"/>
</dbReference>
<reference evidence="4" key="1">
    <citation type="submission" date="2021-10" db="EMBL/GenBank/DDBJ databases">
        <authorList>
            <person name="Mesa V."/>
        </authorList>
    </citation>
    <scope>NUCLEOTIDE SEQUENCE</scope>
    <source>
        <strain evidence="4">CC3_PB</strain>
    </source>
</reference>
<name>A0AA86JPF3_9CLOT</name>
<feature type="region of interest" description="Disordered" evidence="1">
    <location>
        <begin position="21"/>
        <end position="40"/>
    </location>
</feature>
<evidence type="ECO:0000313" key="6">
    <source>
        <dbReference type="EMBL" id="CAI3542180.1"/>
    </source>
</evidence>
<comment type="caution">
    <text evidence="4">The sequence shown here is derived from an EMBL/GenBank/DDBJ whole genome shotgun (WGS) entry which is preliminary data.</text>
</comment>
<evidence type="ECO:0000313" key="2">
    <source>
        <dbReference type="EMBL" id="CAG9703941.1"/>
    </source>
</evidence>
<gene>
    <name evidence="5" type="ORF">CNEO2_120079</name>
    <name evidence="6" type="ORF">CNEO2_120098</name>
    <name evidence="2" type="ORF">CNEO_40870</name>
    <name evidence="3" type="ORF">CNEO_40932</name>
    <name evidence="4" type="ORF">CNEO_45360</name>
</gene>
<evidence type="ECO:0000313" key="7">
    <source>
        <dbReference type="Proteomes" id="UP000789738"/>
    </source>
</evidence>
<evidence type="ECO:0000256" key="1">
    <source>
        <dbReference type="SAM" id="MobiDB-lite"/>
    </source>
</evidence>
<evidence type="ECO:0000313" key="3">
    <source>
        <dbReference type="EMBL" id="CAG9704026.1"/>
    </source>
</evidence>
<dbReference type="AntiFam" id="ANF00011">
    <property type="entry name" value="tRNA translation"/>
</dbReference>
<dbReference type="AlphaFoldDB" id="A0AA86JPF3"/>
<dbReference type="Proteomes" id="UP001189143">
    <property type="component" value="Unassembled WGS sequence"/>
</dbReference>
<protein>
    <submittedName>
        <fullName evidence="4">Uncharacterized protein</fullName>
    </submittedName>
</protein>
<dbReference type="EMBL" id="CAKJVE010000004">
    <property type="protein sequence ID" value="CAG9704026.1"/>
    <property type="molecule type" value="Genomic_DNA"/>
</dbReference>
<accession>A0AA86JPF3</accession>
<proteinExistence type="predicted"/>
<dbReference type="Proteomes" id="UP000789738">
    <property type="component" value="Unassembled WGS sequence"/>
</dbReference>
<reference evidence="5" key="2">
    <citation type="submission" date="2022-10" db="EMBL/GenBank/DDBJ databases">
        <authorList>
            <person name="Aires J."/>
            <person name="Mesa V."/>
        </authorList>
    </citation>
    <scope>NUCLEOTIDE SEQUENCE</scope>
    <source>
        <strain evidence="5">Clostridium neonatale JD116</strain>
    </source>
</reference>
<sequence length="66" mass="7343">MESKSIALPLGDIPILWGERWDSNPRQPVPQTGALPTELRSPSMVRFKGFEPLTHALEGRCSIQLS</sequence>
<organism evidence="4 7">
    <name type="scientific">Clostridium neonatale</name>
    <dbReference type="NCBI Taxonomy" id="137838"/>
    <lineage>
        <taxon>Bacteria</taxon>
        <taxon>Bacillati</taxon>
        <taxon>Bacillota</taxon>
        <taxon>Clostridia</taxon>
        <taxon>Eubacteriales</taxon>
        <taxon>Clostridiaceae</taxon>
        <taxon>Clostridium</taxon>
    </lineage>
</organism>
<evidence type="ECO:0000313" key="5">
    <source>
        <dbReference type="EMBL" id="CAI3542033.1"/>
    </source>
</evidence>